<dbReference type="Pfam" id="PF13669">
    <property type="entry name" value="Glyoxalase_4"/>
    <property type="match status" value="1"/>
</dbReference>
<dbReference type="CDD" id="cd06587">
    <property type="entry name" value="VOC"/>
    <property type="match status" value="1"/>
</dbReference>
<sequence>MFHHVGIEVFDVKQAERFYVSILGFSVVRRLEWADERIVFLTKAECTIELVQPKDRRPQGVHFAIEVQDLTAKIQEIKNRGLSIYEGPYSVAGLEVVYYQGPNKEIIEFVQRL</sequence>
<dbReference type="Proteomes" id="UP001221597">
    <property type="component" value="Chromosome"/>
</dbReference>
<dbReference type="SUPFAM" id="SSF54593">
    <property type="entry name" value="Glyoxalase/Bleomycin resistance protein/Dihydroxybiphenyl dioxygenase"/>
    <property type="match status" value="1"/>
</dbReference>
<organism evidence="3 4">
    <name type="scientific">Halobacillus naozhouensis</name>
    <dbReference type="NCBI Taxonomy" id="554880"/>
    <lineage>
        <taxon>Bacteria</taxon>
        <taxon>Bacillati</taxon>
        <taxon>Bacillota</taxon>
        <taxon>Bacilli</taxon>
        <taxon>Bacillales</taxon>
        <taxon>Bacillaceae</taxon>
        <taxon>Halobacillus</taxon>
    </lineage>
</organism>
<evidence type="ECO:0000313" key="4">
    <source>
        <dbReference type="Proteomes" id="UP001221597"/>
    </source>
</evidence>
<feature type="domain" description="VOC" evidence="2">
    <location>
        <begin position="1"/>
        <end position="112"/>
    </location>
</feature>
<proteinExistence type="predicted"/>
<dbReference type="InterPro" id="IPR029068">
    <property type="entry name" value="Glyas_Bleomycin-R_OHBP_Dase"/>
</dbReference>
<gene>
    <name evidence="3" type="ORF">P9989_19855</name>
</gene>
<evidence type="ECO:0000259" key="2">
    <source>
        <dbReference type="PROSITE" id="PS51819"/>
    </source>
</evidence>
<dbReference type="InterPro" id="IPR018146">
    <property type="entry name" value="Glyoxalase_1_CS"/>
</dbReference>
<evidence type="ECO:0000313" key="3">
    <source>
        <dbReference type="EMBL" id="WFT74579.1"/>
    </source>
</evidence>
<dbReference type="InterPro" id="IPR051785">
    <property type="entry name" value="MMCE/EMCE_epimerase"/>
</dbReference>
<dbReference type="EMBL" id="CP121671">
    <property type="protein sequence ID" value="WFT74579.1"/>
    <property type="molecule type" value="Genomic_DNA"/>
</dbReference>
<dbReference type="PROSITE" id="PS00934">
    <property type="entry name" value="GLYOXALASE_I_1"/>
    <property type="match status" value="1"/>
</dbReference>
<dbReference type="PANTHER" id="PTHR43048">
    <property type="entry name" value="METHYLMALONYL-COA EPIMERASE"/>
    <property type="match status" value="1"/>
</dbReference>
<keyword evidence="1" id="KW-0479">Metal-binding</keyword>
<dbReference type="InterPro" id="IPR037523">
    <property type="entry name" value="VOC_core"/>
</dbReference>
<keyword evidence="4" id="KW-1185">Reference proteome</keyword>
<reference evidence="3 4" key="1">
    <citation type="submission" date="2023-04" db="EMBL/GenBank/DDBJ databases">
        <title>Genome sequence of Halobacillus naozhouensis KACC 21980.</title>
        <authorList>
            <person name="Kim S."/>
            <person name="Heo J."/>
            <person name="Kwon S.-W."/>
        </authorList>
    </citation>
    <scope>NUCLEOTIDE SEQUENCE [LARGE SCALE GENOMIC DNA]</scope>
    <source>
        <strain evidence="3 4">KCTC 13234</strain>
    </source>
</reference>
<accession>A0ABY8IWH9</accession>
<dbReference type="Gene3D" id="3.10.180.10">
    <property type="entry name" value="2,3-Dihydroxybiphenyl 1,2-Dioxygenase, domain 1"/>
    <property type="match status" value="1"/>
</dbReference>
<evidence type="ECO:0000256" key="1">
    <source>
        <dbReference type="ARBA" id="ARBA00022723"/>
    </source>
</evidence>
<protein>
    <submittedName>
        <fullName evidence="3">VOC family protein</fullName>
    </submittedName>
</protein>
<name>A0ABY8IWH9_9BACI</name>
<dbReference type="RefSeq" id="WP_283076575.1">
    <property type="nucleotide sequence ID" value="NZ_CP121671.1"/>
</dbReference>
<dbReference type="PROSITE" id="PS51819">
    <property type="entry name" value="VOC"/>
    <property type="match status" value="1"/>
</dbReference>
<dbReference type="PANTHER" id="PTHR43048:SF3">
    <property type="entry name" value="METHYLMALONYL-COA EPIMERASE, MITOCHONDRIAL"/>
    <property type="match status" value="1"/>
</dbReference>